<feature type="domain" description="Acyl-CoA dehydrogenase/oxidase C-terminal" evidence="6">
    <location>
        <begin position="263"/>
        <end position="369"/>
    </location>
</feature>
<dbReference type="FunFam" id="2.40.110.10:FF:000011">
    <property type="entry name" value="Acyl-CoA dehydrogenase FadE34"/>
    <property type="match status" value="1"/>
</dbReference>
<gene>
    <name evidence="9" type="ORF">UFOPK3519_01852</name>
</gene>
<dbReference type="PROSITE" id="PS00072">
    <property type="entry name" value="ACYL_COA_DH_1"/>
    <property type="match status" value="1"/>
</dbReference>
<evidence type="ECO:0000313" key="9">
    <source>
        <dbReference type="EMBL" id="CAB4919351.1"/>
    </source>
</evidence>
<dbReference type="InterPro" id="IPR037069">
    <property type="entry name" value="AcylCoA_DH/ox_N_sf"/>
</dbReference>
<feature type="domain" description="Acyl-CoA oxidase/dehydrogenase middle" evidence="7">
    <location>
        <begin position="122"/>
        <end position="224"/>
    </location>
</feature>
<evidence type="ECO:0000256" key="5">
    <source>
        <dbReference type="ARBA" id="ARBA00023002"/>
    </source>
</evidence>
<evidence type="ECO:0000259" key="6">
    <source>
        <dbReference type="Pfam" id="PF00441"/>
    </source>
</evidence>
<comment type="cofactor">
    <cofactor evidence="1">
        <name>FAD</name>
        <dbReference type="ChEBI" id="CHEBI:57692"/>
    </cofactor>
</comment>
<dbReference type="GO" id="GO:0003995">
    <property type="term" value="F:acyl-CoA dehydrogenase activity"/>
    <property type="evidence" value="ECO:0007669"/>
    <property type="project" value="InterPro"/>
</dbReference>
<reference evidence="9" key="1">
    <citation type="submission" date="2020-05" db="EMBL/GenBank/DDBJ databases">
        <authorList>
            <person name="Chiriac C."/>
            <person name="Salcher M."/>
            <person name="Ghai R."/>
            <person name="Kavagutti S V."/>
        </authorList>
    </citation>
    <scope>NUCLEOTIDE SEQUENCE</scope>
</reference>
<dbReference type="Gene3D" id="2.40.110.10">
    <property type="entry name" value="Butyryl-CoA Dehydrogenase, subunit A, domain 2"/>
    <property type="match status" value="1"/>
</dbReference>
<dbReference type="InterPro" id="IPR006091">
    <property type="entry name" value="Acyl-CoA_Oxase/DH_mid-dom"/>
</dbReference>
<evidence type="ECO:0000259" key="8">
    <source>
        <dbReference type="Pfam" id="PF02771"/>
    </source>
</evidence>
<proteinExistence type="inferred from homology"/>
<keyword evidence="4" id="KW-0274">FAD</keyword>
<dbReference type="GO" id="GO:0005886">
    <property type="term" value="C:plasma membrane"/>
    <property type="evidence" value="ECO:0007669"/>
    <property type="project" value="TreeGrafter"/>
</dbReference>
<dbReference type="Pfam" id="PF02771">
    <property type="entry name" value="Acyl-CoA_dh_N"/>
    <property type="match status" value="1"/>
</dbReference>
<dbReference type="InterPro" id="IPR009075">
    <property type="entry name" value="AcylCo_DH/oxidase_C"/>
</dbReference>
<feature type="domain" description="Acyl-CoA dehydrogenase/oxidase N-terminal" evidence="8">
    <location>
        <begin position="7"/>
        <end position="117"/>
    </location>
</feature>
<dbReference type="SUPFAM" id="SSF56645">
    <property type="entry name" value="Acyl-CoA dehydrogenase NM domain-like"/>
    <property type="match status" value="1"/>
</dbReference>
<dbReference type="Gene3D" id="1.10.540.10">
    <property type="entry name" value="Acyl-CoA dehydrogenase/oxidase, N-terminal domain"/>
    <property type="match status" value="1"/>
</dbReference>
<sequence>MEFRLSPELQALSDEAHEVGRAAAHEQEIREDSWLIGASQKFSQELAERGWLGMTWPVEQGGGGRTALERFVVFEALIAEGAPVATSWFADRQIGPTLMQFGTQEQRDRWLPDIISGTSAWCIGMSEPAAGSDVAALQTSAVRVSESDGAANDTGWKVNGQKVWTSGAAHADWCYLIARTDPTAPAHAGLSEFVLDMESPGIEVRPILDATGNAHFCEVFFTDVQVPADHLVGTLNGSFKQVMRQMEHERGGIDRLVSNRTLYLEAVQQADMSDPLIRNEFAALESGYTIGRLLVLREVLQQAPAGFSAATKTICTEFEQRVAEFCVRVAGAEAMCSGRVARNICYAPAYTIMGGTTNILRNIVAERMLGLPKEPAKRDI</sequence>
<comment type="similarity">
    <text evidence="2">Belongs to the acyl-CoA dehydrogenase family.</text>
</comment>
<dbReference type="AlphaFoldDB" id="A0A6J7HEC9"/>
<evidence type="ECO:0000256" key="1">
    <source>
        <dbReference type="ARBA" id="ARBA00001974"/>
    </source>
</evidence>
<dbReference type="InterPro" id="IPR052161">
    <property type="entry name" value="Mycobact_Acyl-CoA_DH"/>
</dbReference>
<name>A0A6J7HEC9_9ZZZZ</name>
<dbReference type="GO" id="GO:0050660">
    <property type="term" value="F:flavin adenine dinucleotide binding"/>
    <property type="evidence" value="ECO:0007669"/>
    <property type="project" value="InterPro"/>
</dbReference>
<dbReference type="InterPro" id="IPR036250">
    <property type="entry name" value="AcylCo_DH-like_C"/>
</dbReference>
<evidence type="ECO:0000256" key="2">
    <source>
        <dbReference type="ARBA" id="ARBA00009347"/>
    </source>
</evidence>
<dbReference type="SUPFAM" id="SSF47203">
    <property type="entry name" value="Acyl-CoA dehydrogenase C-terminal domain-like"/>
    <property type="match status" value="1"/>
</dbReference>
<keyword evidence="3" id="KW-0285">Flavoprotein</keyword>
<evidence type="ECO:0000259" key="7">
    <source>
        <dbReference type="Pfam" id="PF02770"/>
    </source>
</evidence>
<evidence type="ECO:0000256" key="4">
    <source>
        <dbReference type="ARBA" id="ARBA00022827"/>
    </source>
</evidence>
<dbReference type="InterPro" id="IPR046373">
    <property type="entry name" value="Acyl-CoA_Oxase/DH_mid-dom_sf"/>
</dbReference>
<dbReference type="EMBL" id="CAFBMG010000220">
    <property type="protein sequence ID" value="CAB4919351.1"/>
    <property type="molecule type" value="Genomic_DNA"/>
</dbReference>
<protein>
    <submittedName>
        <fullName evidence="9">Unannotated protein</fullName>
    </submittedName>
</protein>
<accession>A0A6J7HEC9</accession>
<organism evidence="9">
    <name type="scientific">freshwater metagenome</name>
    <dbReference type="NCBI Taxonomy" id="449393"/>
    <lineage>
        <taxon>unclassified sequences</taxon>
        <taxon>metagenomes</taxon>
        <taxon>ecological metagenomes</taxon>
    </lineage>
</organism>
<dbReference type="Pfam" id="PF00441">
    <property type="entry name" value="Acyl-CoA_dh_1"/>
    <property type="match status" value="1"/>
</dbReference>
<dbReference type="PANTHER" id="PTHR43292:SF4">
    <property type="entry name" value="ACYL-COA DEHYDROGENASE FADE34"/>
    <property type="match status" value="1"/>
</dbReference>
<dbReference type="PANTHER" id="PTHR43292">
    <property type="entry name" value="ACYL-COA DEHYDROGENASE"/>
    <property type="match status" value="1"/>
</dbReference>
<dbReference type="Gene3D" id="1.20.140.10">
    <property type="entry name" value="Butyryl-CoA Dehydrogenase, subunit A, domain 3"/>
    <property type="match status" value="1"/>
</dbReference>
<dbReference type="InterPro" id="IPR009100">
    <property type="entry name" value="AcylCoA_DH/oxidase_NM_dom_sf"/>
</dbReference>
<dbReference type="InterPro" id="IPR006089">
    <property type="entry name" value="Acyl-CoA_DH_CS"/>
</dbReference>
<dbReference type="InterPro" id="IPR013786">
    <property type="entry name" value="AcylCoA_DH/ox_N"/>
</dbReference>
<evidence type="ECO:0000256" key="3">
    <source>
        <dbReference type="ARBA" id="ARBA00022630"/>
    </source>
</evidence>
<dbReference type="Pfam" id="PF02770">
    <property type="entry name" value="Acyl-CoA_dh_M"/>
    <property type="match status" value="1"/>
</dbReference>
<keyword evidence="5" id="KW-0560">Oxidoreductase</keyword>